<evidence type="ECO:0000313" key="4">
    <source>
        <dbReference type="Proteomes" id="UP001165085"/>
    </source>
</evidence>
<protein>
    <submittedName>
        <fullName evidence="3">Uncharacterized protein</fullName>
    </submittedName>
</protein>
<feature type="transmembrane region" description="Helical" evidence="2">
    <location>
        <begin position="510"/>
        <end position="530"/>
    </location>
</feature>
<dbReference type="OrthoDB" id="10381977at2759"/>
<reference evidence="4" key="1">
    <citation type="journal article" date="2023" name="Commun. Biol.">
        <title>Genome analysis of Parmales, the sister group of diatoms, reveals the evolutionary specialization of diatoms from phago-mixotrophs to photoautotrophs.</title>
        <authorList>
            <person name="Ban H."/>
            <person name="Sato S."/>
            <person name="Yoshikawa S."/>
            <person name="Yamada K."/>
            <person name="Nakamura Y."/>
            <person name="Ichinomiya M."/>
            <person name="Sato N."/>
            <person name="Blanc-Mathieu R."/>
            <person name="Endo H."/>
            <person name="Kuwata A."/>
            <person name="Ogata H."/>
        </authorList>
    </citation>
    <scope>NUCLEOTIDE SEQUENCE [LARGE SCALE GENOMIC DNA]</scope>
    <source>
        <strain evidence="4">NIES 3701</strain>
    </source>
</reference>
<sequence>MPQNSKRLLPLTSHKSSPRQVLRTCGDDTNPPTINGPENPPSGDDASSDTSGDYAEQAVSSSNLSNGSVAPQSNGSYAPWNKWTNFRVVTPFGPFLNKYEHNSGHSKHSTPPGNDINSHSINVIETMVHVALVKALRHSKDKDWAVNVKLRELEEQFSSIIQNSKGDDANFFELYIGVWFAEKWPHENLDEYEKDNMKGFFVNVARRAARRKDVKKRRVGAAIKIASTLFMGYFDIITDFLVSKSYYEADKMVMAYSTAGFALLAIMTQALATFFQYGRKPFRERIARTLAALVGLAPILEGRRLWMGMEDPDVIVSAPVAFAGMKAFEVCIEAVPEAVIQVSGLLSASLDEIKMIQIVGVISSVVCGALIMTDGNFGFIQSKHFKSPLDPFYSWIPNGAGVARAWGKFGMFLFILCYFTQFVFSMSLFAEFGQVWSLNKSCFFFLGIEFTAICAYMAHKKEVFGISVISYPMPWMDHIVPFILWAAYYLLVCAAPMLIAAAPCELGPEIFSFVIVWRFISNGVLTYMAIGNLDGGHYLTQSFDGMHFYWFTLVGAFLGLTIFFKNCHKDFSISTFWMPARGKEHVSRIWRDLNVWEKAYCYKGEEIWGWVSKMHPVYLPFDDMTAWLCEDLVAKYGHGGGGGLGGNESGVEIERADFLTSEFVARIYTIYSWKKDLDEDVAMKVDAALKALFGGKVEEKCDSELELGLGEAKGKRSEDMYLTTLVRGRRLSAKKIKVGPAIWENFMS</sequence>
<name>A0A9W6ZR35_9STRA</name>
<feature type="compositionally biased region" description="Low complexity" evidence="1">
    <location>
        <begin position="42"/>
        <end position="53"/>
    </location>
</feature>
<dbReference type="Proteomes" id="UP001165085">
    <property type="component" value="Unassembled WGS sequence"/>
</dbReference>
<gene>
    <name evidence="3" type="ORF">TrST_g14072</name>
</gene>
<evidence type="ECO:0000256" key="1">
    <source>
        <dbReference type="SAM" id="MobiDB-lite"/>
    </source>
</evidence>
<proteinExistence type="predicted"/>
<feature type="compositionally biased region" description="Polar residues" evidence="1">
    <location>
        <begin position="58"/>
        <end position="72"/>
    </location>
</feature>
<keyword evidence="2" id="KW-1133">Transmembrane helix</keyword>
<keyword evidence="2" id="KW-0472">Membrane</keyword>
<evidence type="ECO:0000256" key="2">
    <source>
        <dbReference type="SAM" id="Phobius"/>
    </source>
</evidence>
<feature type="transmembrane region" description="Helical" evidence="2">
    <location>
        <begin position="355"/>
        <end position="373"/>
    </location>
</feature>
<evidence type="ECO:0000313" key="3">
    <source>
        <dbReference type="EMBL" id="GMH56836.1"/>
    </source>
</evidence>
<organism evidence="3 4">
    <name type="scientific">Triparma strigata</name>
    <dbReference type="NCBI Taxonomy" id="1606541"/>
    <lineage>
        <taxon>Eukaryota</taxon>
        <taxon>Sar</taxon>
        <taxon>Stramenopiles</taxon>
        <taxon>Ochrophyta</taxon>
        <taxon>Bolidophyceae</taxon>
        <taxon>Parmales</taxon>
        <taxon>Triparmaceae</taxon>
        <taxon>Triparma</taxon>
    </lineage>
</organism>
<feature type="transmembrane region" description="Helical" evidence="2">
    <location>
        <begin position="479"/>
        <end position="498"/>
    </location>
</feature>
<feature type="transmembrane region" description="Helical" evidence="2">
    <location>
        <begin position="546"/>
        <end position="564"/>
    </location>
</feature>
<feature type="region of interest" description="Disordered" evidence="1">
    <location>
        <begin position="1"/>
        <end position="72"/>
    </location>
</feature>
<feature type="transmembrane region" description="Helical" evidence="2">
    <location>
        <begin position="254"/>
        <end position="275"/>
    </location>
</feature>
<feature type="transmembrane region" description="Helical" evidence="2">
    <location>
        <begin position="442"/>
        <end position="459"/>
    </location>
</feature>
<dbReference type="AlphaFoldDB" id="A0A9W6ZR35"/>
<feature type="transmembrane region" description="Helical" evidence="2">
    <location>
        <begin position="409"/>
        <end position="430"/>
    </location>
</feature>
<dbReference type="EMBL" id="BRXY01000042">
    <property type="protein sequence ID" value="GMH56836.1"/>
    <property type="molecule type" value="Genomic_DNA"/>
</dbReference>
<keyword evidence="2" id="KW-0812">Transmembrane</keyword>
<keyword evidence="4" id="KW-1185">Reference proteome</keyword>
<comment type="caution">
    <text evidence="3">The sequence shown here is derived from an EMBL/GenBank/DDBJ whole genome shotgun (WGS) entry which is preliminary data.</text>
</comment>
<accession>A0A9W6ZR35</accession>
<feature type="transmembrane region" description="Helical" evidence="2">
    <location>
        <begin position="221"/>
        <end position="242"/>
    </location>
</feature>